<sequence length="125" mass="13677">MTGILEVLEQHITVEDSSVDDIVCRCGAEWSTRDVVDPPRSWARHVAREIEEAQIQIAFSVQSTSHPGIGGVARVNAHWLRPENINRPGPRIGFADLPHDAADRIGYGIIMAPMIADEKNADGGK</sequence>
<name>A0ACD4ULE8_9CAUD</name>
<dbReference type="Proteomes" id="UP001654496">
    <property type="component" value="Segment"/>
</dbReference>
<dbReference type="EMBL" id="OR159659">
    <property type="protein sequence ID" value="WKW85456.1"/>
    <property type="molecule type" value="Genomic_DNA"/>
</dbReference>
<evidence type="ECO:0000313" key="1">
    <source>
        <dbReference type="EMBL" id="WKW85456.1"/>
    </source>
</evidence>
<accession>A0ACD4ULE8</accession>
<keyword evidence="2" id="KW-1185">Reference proteome</keyword>
<proteinExistence type="predicted"/>
<organism evidence="1 2">
    <name type="scientific">Rhodococcus phage Reynauld</name>
    <dbReference type="NCBI Taxonomy" id="3062845"/>
    <lineage>
        <taxon>Viruses</taxon>
        <taxon>Duplodnaviria</taxon>
        <taxon>Heunggongvirae</taxon>
        <taxon>Uroviricota</taxon>
        <taxon>Caudoviricetes</taxon>
        <taxon>Caudoviricetes incertae sedis</taxon>
        <taxon>Reynauldvirus</taxon>
        <taxon>Reynauldvirus reynauld</taxon>
    </lineage>
</organism>
<evidence type="ECO:0000313" key="2">
    <source>
        <dbReference type="Proteomes" id="UP001654496"/>
    </source>
</evidence>
<protein>
    <submittedName>
        <fullName evidence="1">Uncharacterized protein</fullName>
    </submittedName>
</protein>
<reference evidence="1" key="1">
    <citation type="submission" date="2023-06" db="EMBL/GenBank/DDBJ databases">
        <authorList>
            <person name="DeJong R.J."/>
            <person name="Yoon E."/>
            <person name="Radersma M."/>
            <person name="Veenstra M."/>
            <person name="Churu J."/>
            <person name="Moleakunnel K."/>
            <person name="Weaver G."/>
            <person name="Hill E."/>
            <person name="Janvier A."/>
            <person name="Harlow L."/>
            <person name="Kramer C."/>
            <person name="Seinen K."/>
            <person name="Chen A."/>
            <person name="Minasian M."/>
            <person name="Doorn S."/>
            <person name="Dole C."/>
            <person name="Ramsey F."/>
            <person name="Nieze J."/>
            <person name="Baker A."/>
            <person name="Swierenga S."/>
            <person name="White A."/>
            <person name="Howland A."/>
            <person name="Ko C."/>
            <person name="Russell D.A."/>
            <person name="Jacobs-Sera D."/>
            <person name="Hatfull G.F."/>
        </authorList>
    </citation>
    <scope>NUCLEOTIDE SEQUENCE</scope>
</reference>
<gene>
    <name evidence="1" type="primary">2</name>
    <name evidence="1" type="ORF">SEA_REYNAULD_2</name>
</gene>